<evidence type="ECO:0000313" key="1">
    <source>
        <dbReference type="EMBL" id="QCI87098.1"/>
    </source>
</evidence>
<dbReference type="KEGG" id="vao:FA707_09015"/>
<evidence type="ECO:0000313" key="2">
    <source>
        <dbReference type="Proteomes" id="UP000298615"/>
    </source>
</evidence>
<reference evidence="1 2" key="1">
    <citation type="submission" date="2019-04" db="EMBL/GenBank/DDBJ databases">
        <title>Vagococcus sp. nov., isolated from faeces of yaks (Bos grunniens).</title>
        <authorList>
            <person name="Ge Y."/>
        </authorList>
    </citation>
    <scope>NUCLEOTIDE SEQUENCE [LARGE SCALE GENOMIC DNA]</scope>
    <source>
        <strain evidence="1 2">MN-17</strain>
    </source>
</reference>
<dbReference type="OrthoDB" id="9810101at2"/>
<keyword evidence="2" id="KW-1185">Reference proteome</keyword>
<organism evidence="1 2">
    <name type="scientific">Vagococcus zengguangii</name>
    <dbReference type="NCBI Taxonomy" id="2571750"/>
    <lineage>
        <taxon>Bacteria</taxon>
        <taxon>Bacillati</taxon>
        <taxon>Bacillota</taxon>
        <taxon>Bacilli</taxon>
        <taxon>Lactobacillales</taxon>
        <taxon>Enterococcaceae</taxon>
        <taxon>Vagococcus</taxon>
    </lineage>
</organism>
<proteinExistence type="predicted"/>
<dbReference type="Proteomes" id="UP000298615">
    <property type="component" value="Chromosome"/>
</dbReference>
<dbReference type="AlphaFoldDB" id="A0A4D7CSS6"/>
<dbReference type="EMBL" id="CP039712">
    <property type="protein sequence ID" value="QCI87098.1"/>
    <property type="molecule type" value="Genomic_DNA"/>
</dbReference>
<dbReference type="Pfam" id="PF01503">
    <property type="entry name" value="PRA-PH"/>
    <property type="match status" value="1"/>
</dbReference>
<dbReference type="RefSeq" id="WP_136953920.1">
    <property type="nucleotide sequence ID" value="NZ_CP039712.1"/>
</dbReference>
<keyword evidence="1" id="KW-0378">Hydrolase</keyword>
<dbReference type="InterPro" id="IPR023292">
    <property type="entry name" value="NTP_PyroPHydrolase-like_dom_sf"/>
</dbReference>
<sequence>MLDNYEQAKEFHEIFDPVVQTTPHVLETKEASYRMGFKIEEIVEFLHATAQGDTQLFEQLINELHSSIDQAKVKMVTKETFTTSKPSEEDCLVGQVDAMLDLLYFVNGTFVRMGIDPRPLSEIVHQANMGKVFPDGLPHYDTVTGKVLKPENWEHDFAPEAKLQEEILRQKKASE</sequence>
<name>A0A4D7CSS6_9ENTE</name>
<accession>A0A4D7CSS6</accession>
<protein>
    <submittedName>
        <fullName evidence="1">HAD family hydrolase</fullName>
    </submittedName>
</protein>
<gene>
    <name evidence="1" type="ORF">FA707_09015</name>
</gene>
<dbReference type="Gene3D" id="1.10.3420.10">
    <property type="entry name" value="putative ntp pyrophosphohydrolase like domain"/>
    <property type="match status" value="1"/>
</dbReference>
<dbReference type="InterPro" id="IPR021130">
    <property type="entry name" value="PRib-ATP_PPHydrolase-like"/>
</dbReference>
<dbReference type="GO" id="GO:0016787">
    <property type="term" value="F:hydrolase activity"/>
    <property type="evidence" value="ECO:0007669"/>
    <property type="project" value="UniProtKB-KW"/>
</dbReference>